<protein>
    <submittedName>
        <fullName evidence="4">Uncharacterized protein LOC113513451</fullName>
    </submittedName>
</protein>
<dbReference type="RefSeq" id="XP_052751216.1">
    <property type="nucleotide sequence ID" value="XM_052895256.1"/>
</dbReference>
<feature type="compositionally biased region" description="Acidic residues" evidence="1">
    <location>
        <begin position="334"/>
        <end position="344"/>
    </location>
</feature>
<feature type="region of interest" description="Disordered" evidence="1">
    <location>
        <begin position="321"/>
        <end position="344"/>
    </location>
</feature>
<dbReference type="InterPro" id="IPR006578">
    <property type="entry name" value="MADF-dom"/>
</dbReference>
<dbReference type="Pfam" id="PF10545">
    <property type="entry name" value="MADF_DNA_bdg"/>
    <property type="match status" value="1"/>
</dbReference>
<sequence length="344" mass="38035">MQEATEGASGWVRGRCGVRCAVCGVRRAAYGVRTAPRRAVARRCDGAAAAQGRGLRAAAARGPGPAALSTPREPAAAAAPPASSPHAAMEHFIETVRKYPCLWNTTAIEYRDQELKDAAWAEVMKETDLSSVKEVKLKWKKLRDSYRDALKRQSEMLAKDPGNPAKKNYPWKYMGLMQFLQPYMSNRKKPAECFQPPPAPDNGHAQNGVDGHSTDDSESEAESSPKRKNCEQLTVIDRKLDYLCKAQSKKQFTEAQYQERKREAPMLTVDPLDIFFNSMCQSTKRFPFPTQIKIKKTLFNAVIEAEEALVAEQQSYASLWAQGAGSSSSSEAGEPADEDEQKPS</sequence>
<evidence type="ECO:0000259" key="2">
    <source>
        <dbReference type="PROSITE" id="PS51029"/>
    </source>
</evidence>
<feature type="domain" description="MADF" evidence="2">
    <location>
        <begin position="91"/>
        <end position="185"/>
    </location>
</feature>
<evidence type="ECO:0000313" key="3">
    <source>
        <dbReference type="Proteomes" id="UP001652740"/>
    </source>
</evidence>
<keyword evidence="3" id="KW-1185">Reference proteome</keyword>
<feature type="compositionally biased region" description="Low complexity" evidence="1">
    <location>
        <begin position="323"/>
        <end position="333"/>
    </location>
</feature>
<feature type="region of interest" description="Disordered" evidence="1">
    <location>
        <begin position="59"/>
        <end position="83"/>
    </location>
</feature>
<proteinExistence type="predicted"/>
<dbReference type="GeneID" id="113513451"/>
<name>A0ABM3MIJ8_GALME</name>
<dbReference type="SMART" id="SM00595">
    <property type="entry name" value="MADF"/>
    <property type="match status" value="1"/>
</dbReference>
<reference evidence="4" key="1">
    <citation type="submission" date="2025-08" db="UniProtKB">
        <authorList>
            <consortium name="RefSeq"/>
        </authorList>
    </citation>
    <scope>IDENTIFICATION</scope>
    <source>
        <tissue evidence="4">Whole larvae</tissue>
    </source>
</reference>
<accession>A0ABM3MIJ8</accession>
<feature type="region of interest" description="Disordered" evidence="1">
    <location>
        <begin position="189"/>
        <end position="230"/>
    </location>
</feature>
<evidence type="ECO:0000256" key="1">
    <source>
        <dbReference type="SAM" id="MobiDB-lite"/>
    </source>
</evidence>
<organism evidence="3 4">
    <name type="scientific">Galleria mellonella</name>
    <name type="common">Greater wax moth</name>
    <dbReference type="NCBI Taxonomy" id="7137"/>
    <lineage>
        <taxon>Eukaryota</taxon>
        <taxon>Metazoa</taxon>
        <taxon>Ecdysozoa</taxon>
        <taxon>Arthropoda</taxon>
        <taxon>Hexapoda</taxon>
        <taxon>Insecta</taxon>
        <taxon>Pterygota</taxon>
        <taxon>Neoptera</taxon>
        <taxon>Endopterygota</taxon>
        <taxon>Lepidoptera</taxon>
        <taxon>Glossata</taxon>
        <taxon>Ditrysia</taxon>
        <taxon>Pyraloidea</taxon>
        <taxon>Pyralidae</taxon>
        <taxon>Galleriinae</taxon>
        <taxon>Galleria</taxon>
    </lineage>
</organism>
<evidence type="ECO:0000313" key="4">
    <source>
        <dbReference type="RefSeq" id="XP_052751216.1"/>
    </source>
</evidence>
<dbReference type="PANTHER" id="PTHR12243">
    <property type="entry name" value="MADF DOMAIN TRANSCRIPTION FACTOR"/>
    <property type="match status" value="1"/>
</dbReference>
<dbReference type="PANTHER" id="PTHR12243:SF67">
    <property type="entry name" value="COREPRESSOR OF PANGOLIN, ISOFORM A-RELATED"/>
    <property type="match status" value="1"/>
</dbReference>
<dbReference type="InterPro" id="IPR039353">
    <property type="entry name" value="TF_Adf1"/>
</dbReference>
<dbReference type="PROSITE" id="PS51029">
    <property type="entry name" value="MADF"/>
    <property type="match status" value="1"/>
</dbReference>
<dbReference type="Proteomes" id="UP001652740">
    <property type="component" value="Unplaced"/>
</dbReference>
<gene>
    <name evidence="4" type="primary">LOC113513451</name>
</gene>